<gene>
    <name evidence="13" type="primary">cydB</name>
    <name evidence="13" type="ORF">EVJ48_01170</name>
</gene>
<feature type="transmembrane region" description="Helical" evidence="12">
    <location>
        <begin position="119"/>
        <end position="139"/>
    </location>
</feature>
<feature type="transmembrane region" description="Helical" evidence="12">
    <location>
        <begin position="81"/>
        <end position="98"/>
    </location>
</feature>
<dbReference type="GO" id="GO:0009055">
    <property type="term" value="F:electron transfer activity"/>
    <property type="evidence" value="ECO:0007669"/>
    <property type="project" value="TreeGrafter"/>
</dbReference>
<keyword evidence="7" id="KW-0479">Metal-binding</keyword>
<feature type="transmembrane region" description="Helical" evidence="12">
    <location>
        <begin position="300"/>
        <end position="324"/>
    </location>
</feature>
<dbReference type="GO" id="GO:0005886">
    <property type="term" value="C:plasma membrane"/>
    <property type="evidence" value="ECO:0007669"/>
    <property type="project" value="UniProtKB-SubCell"/>
</dbReference>
<keyword evidence="10" id="KW-0408">Iron</keyword>
<evidence type="ECO:0000256" key="2">
    <source>
        <dbReference type="ARBA" id="ARBA00007543"/>
    </source>
</evidence>
<evidence type="ECO:0000256" key="4">
    <source>
        <dbReference type="ARBA" id="ARBA00022475"/>
    </source>
</evidence>
<dbReference type="Proteomes" id="UP000322454">
    <property type="component" value="Unassembled WGS sequence"/>
</dbReference>
<evidence type="ECO:0000256" key="8">
    <source>
        <dbReference type="ARBA" id="ARBA00022982"/>
    </source>
</evidence>
<feature type="transmembrane region" description="Helical" evidence="12">
    <location>
        <begin position="159"/>
        <end position="182"/>
    </location>
</feature>
<proteinExistence type="inferred from homology"/>
<organism evidence="13 14">
    <name type="scientific">Candidatus Acidulodesulfobacterium acidiphilum</name>
    <dbReference type="NCBI Taxonomy" id="2597224"/>
    <lineage>
        <taxon>Bacteria</taxon>
        <taxon>Deltaproteobacteria</taxon>
        <taxon>Candidatus Acidulodesulfobacterales</taxon>
        <taxon>Candidatus Acidulodesulfobacterium</taxon>
    </lineage>
</organism>
<dbReference type="EMBL" id="SHMQ01000001">
    <property type="protein sequence ID" value="RZV40558.1"/>
    <property type="molecule type" value="Genomic_DNA"/>
</dbReference>
<comment type="subcellular location">
    <subcellularLocation>
        <location evidence="1">Cell membrane</location>
        <topology evidence="1">Multi-pass membrane protein</topology>
    </subcellularLocation>
</comment>
<evidence type="ECO:0000313" key="13">
    <source>
        <dbReference type="EMBL" id="RZV40558.1"/>
    </source>
</evidence>
<dbReference type="GO" id="GO:0046872">
    <property type="term" value="F:metal ion binding"/>
    <property type="evidence" value="ECO:0007669"/>
    <property type="project" value="UniProtKB-KW"/>
</dbReference>
<dbReference type="InterPro" id="IPR003317">
    <property type="entry name" value="Cyt-d_oxidase_su2"/>
</dbReference>
<evidence type="ECO:0000256" key="9">
    <source>
        <dbReference type="ARBA" id="ARBA00022989"/>
    </source>
</evidence>
<dbReference type="PANTHER" id="PTHR43141">
    <property type="entry name" value="CYTOCHROME BD2 SUBUNIT II"/>
    <property type="match status" value="1"/>
</dbReference>
<keyword evidence="8" id="KW-0249">Electron transport</keyword>
<accession>A0A520XH84</accession>
<keyword evidence="3" id="KW-0813">Transport</keyword>
<reference evidence="13 14" key="1">
    <citation type="submission" date="2019-01" db="EMBL/GenBank/DDBJ databases">
        <title>Insights into ecological role of a new deltaproteobacterial order Candidatus Sinidesulfobacterales (Sva0485) by metagenomics and metatranscriptomics.</title>
        <authorList>
            <person name="Tan S."/>
            <person name="Liu J."/>
            <person name="Fang Y."/>
            <person name="Hedlund B."/>
            <person name="Lian Z.-H."/>
            <person name="Huang L.-Y."/>
            <person name="Li J.-T."/>
            <person name="Huang L.-N."/>
            <person name="Li W.-J."/>
            <person name="Jiang H.-C."/>
            <person name="Dong H.-L."/>
            <person name="Shu W.-S."/>
        </authorList>
    </citation>
    <scope>NUCLEOTIDE SEQUENCE [LARGE SCALE GENOMIC DNA]</scope>
    <source>
        <strain evidence="13">AP4</strain>
    </source>
</reference>
<keyword evidence="5" id="KW-0349">Heme</keyword>
<name>A0A520XH84_9DELT</name>
<evidence type="ECO:0000313" key="14">
    <source>
        <dbReference type="Proteomes" id="UP000322454"/>
    </source>
</evidence>
<keyword evidence="6 12" id="KW-0812">Transmembrane</keyword>
<feature type="transmembrane region" description="Helical" evidence="12">
    <location>
        <begin position="224"/>
        <end position="246"/>
    </location>
</feature>
<dbReference type="GO" id="GO:0070069">
    <property type="term" value="C:cytochrome complex"/>
    <property type="evidence" value="ECO:0007669"/>
    <property type="project" value="TreeGrafter"/>
</dbReference>
<dbReference type="GO" id="GO:0016682">
    <property type="term" value="F:oxidoreductase activity, acting on diphenols and related substances as donors, oxygen as acceptor"/>
    <property type="evidence" value="ECO:0007669"/>
    <property type="project" value="TreeGrafter"/>
</dbReference>
<comment type="similarity">
    <text evidence="2">Belongs to the cytochrome ubiquinol oxidase subunit 2 family.</text>
</comment>
<evidence type="ECO:0000256" key="1">
    <source>
        <dbReference type="ARBA" id="ARBA00004651"/>
    </source>
</evidence>
<dbReference type="PANTHER" id="PTHR43141:SF5">
    <property type="entry name" value="CYTOCHROME BD-I UBIQUINOL OXIDASE SUBUNIT 2"/>
    <property type="match status" value="1"/>
</dbReference>
<feature type="transmembrane region" description="Helical" evidence="12">
    <location>
        <begin position="6"/>
        <end position="36"/>
    </location>
</feature>
<sequence length="338" mass="36862">MNLNILWFILVAVIILGWSVMDGFDYGVGGLLNFIAKNNEEKRYVINAIGPVWDGNQVWLILGGGAVFAAFPLVYASIFSGFYLAMMLVVWLIIFRAVSFEFRSKVESAKWRNFWDTDITVTGLGIALLLGVAIANILMGVPLNKEHIDYQSLFSLLNIFGLVGGLISLSMFLMHGSTYLIMKTEGEVQQRARAFAKGFAVAFIIVTLLFLIISPIFAPRLLGNSFGIIGDLVPVIMFIGAIGVILTAGSSSDIKPFAYSIVAIIGAVASLAVGIFPNIVPSSINTKYSLNIYNSASNHLTLLVMLIATIIGLPLVLIYAIYAYKKFGLKVKMDDSSY</sequence>
<evidence type="ECO:0000256" key="3">
    <source>
        <dbReference type="ARBA" id="ARBA00022448"/>
    </source>
</evidence>
<keyword evidence="4" id="KW-1003">Cell membrane</keyword>
<evidence type="ECO:0000256" key="5">
    <source>
        <dbReference type="ARBA" id="ARBA00022617"/>
    </source>
</evidence>
<evidence type="ECO:0000256" key="12">
    <source>
        <dbReference type="SAM" id="Phobius"/>
    </source>
</evidence>
<evidence type="ECO:0000256" key="11">
    <source>
        <dbReference type="ARBA" id="ARBA00023136"/>
    </source>
</evidence>
<comment type="caution">
    <text evidence="13">The sequence shown here is derived from an EMBL/GenBank/DDBJ whole genome shotgun (WGS) entry which is preliminary data.</text>
</comment>
<dbReference type="PIRSF" id="PIRSF000267">
    <property type="entry name" value="Cyt_oxidse_sub2"/>
    <property type="match status" value="1"/>
</dbReference>
<feature type="transmembrane region" description="Helical" evidence="12">
    <location>
        <begin position="194"/>
        <end position="218"/>
    </location>
</feature>
<protein>
    <submittedName>
        <fullName evidence="13">Cytochrome d ubiquinol oxidase subunit II</fullName>
    </submittedName>
</protein>
<dbReference type="Pfam" id="PF02322">
    <property type="entry name" value="Cyt_bd_oxida_II"/>
    <property type="match status" value="1"/>
</dbReference>
<keyword evidence="11 12" id="KW-0472">Membrane</keyword>
<evidence type="ECO:0000256" key="7">
    <source>
        <dbReference type="ARBA" id="ARBA00022723"/>
    </source>
</evidence>
<dbReference type="GO" id="GO:0019646">
    <property type="term" value="P:aerobic electron transport chain"/>
    <property type="evidence" value="ECO:0007669"/>
    <property type="project" value="TreeGrafter"/>
</dbReference>
<dbReference type="AlphaFoldDB" id="A0A520XH84"/>
<evidence type="ECO:0000256" key="10">
    <source>
        <dbReference type="ARBA" id="ARBA00023004"/>
    </source>
</evidence>
<dbReference type="NCBIfam" id="TIGR00203">
    <property type="entry name" value="cydB"/>
    <property type="match status" value="1"/>
</dbReference>
<evidence type="ECO:0000256" key="6">
    <source>
        <dbReference type="ARBA" id="ARBA00022692"/>
    </source>
</evidence>
<feature type="transmembrane region" description="Helical" evidence="12">
    <location>
        <begin position="258"/>
        <end position="280"/>
    </location>
</feature>
<keyword evidence="9 12" id="KW-1133">Transmembrane helix</keyword>